<dbReference type="RefSeq" id="WP_133616453.1">
    <property type="nucleotide sequence ID" value="NZ_CP080492.1"/>
</dbReference>
<evidence type="ECO:0000313" key="1">
    <source>
        <dbReference type="EMBL" id="TDP93442.1"/>
    </source>
</evidence>
<keyword evidence="2" id="KW-1185">Reference proteome</keyword>
<sequence>METAASIFLGLTGAKSVRAIAAHAGLDASTTNRQLNGTNALTVETVVSICRAYDIDFARAFVSVGFITEDEAQHLGRAQSLASFTDLELTKEFLRRVEAGETRLNPADPLNSESESNVIVGGFGHNADQHEYTEVPDNVEEAWAGKFAADDKGDDPIDHSQS</sequence>
<dbReference type="OrthoDB" id="5123837at2"/>
<organism evidence="1 2">
    <name type="scientific">Leucobacter luti</name>
    <dbReference type="NCBI Taxonomy" id="340320"/>
    <lineage>
        <taxon>Bacteria</taxon>
        <taxon>Bacillati</taxon>
        <taxon>Actinomycetota</taxon>
        <taxon>Actinomycetes</taxon>
        <taxon>Micrococcales</taxon>
        <taxon>Microbacteriaceae</taxon>
        <taxon>Leucobacter</taxon>
    </lineage>
</organism>
<dbReference type="SUPFAM" id="SSF47413">
    <property type="entry name" value="lambda repressor-like DNA-binding domains"/>
    <property type="match status" value="1"/>
</dbReference>
<reference evidence="1 2" key="1">
    <citation type="submission" date="2019-03" db="EMBL/GenBank/DDBJ databases">
        <title>Genomic analyses of the natural microbiome of Caenorhabditis elegans.</title>
        <authorList>
            <person name="Samuel B."/>
        </authorList>
    </citation>
    <scope>NUCLEOTIDE SEQUENCE [LARGE SCALE GENOMIC DNA]</scope>
    <source>
        <strain evidence="1 2">JUb18</strain>
    </source>
</reference>
<dbReference type="GO" id="GO:0003677">
    <property type="term" value="F:DNA binding"/>
    <property type="evidence" value="ECO:0007669"/>
    <property type="project" value="InterPro"/>
</dbReference>
<comment type="caution">
    <text evidence="1">The sequence shown here is derived from an EMBL/GenBank/DDBJ whole genome shotgun (WGS) entry which is preliminary data.</text>
</comment>
<evidence type="ECO:0000313" key="2">
    <source>
        <dbReference type="Proteomes" id="UP000295601"/>
    </source>
</evidence>
<dbReference type="Proteomes" id="UP000295601">
    <property type="component" value="Unassembled WGS sequence"/>
</dbReference>
<dbReference type="InterPro" id="IPR010982">
    <property type="entry name" value="Lambda_DNA-bd_dom_sf"/>
</dbReference>
<accession>A0A4R6S1L8</accession>
<gene>
    <name evidence="1" type="ORF">EDF62_1421</name>
</gene>
<name>A0A4R6S1L8_9MICO</name>
<protein>
    <submittedName>
        <fullName evidence="1">Uncharacterized protein</fullName>
    </submittedName>
</protein>
<dbReference type="AlphaFoldDB" id="A0A4R6S1L8"/>
<dbReference type="EMBL" id="SNYA01000003">
    <property type="protein sequence ID" value="TDP93442.1"/>
    <property type="molecule type" value="Genomic_DNA"/>
</dbReference>
<proteinExistence type="predicted"/>